<comment type="caution">
    <text evidence="2">The sequence shown here is derived from an EMBL/GenBank/DDBJ whole genome shotgun (WGS) entry which is preliminary data.</text>
</comment>
<feature type="region of interest" description="Disordered" evidence="1">
    <location>
        <begin position="42"/>
        <end position="67"/>
    </location>
</feature>
<reference evidence="2" key="1">
    <citation type="submission" date="2022-01" db="EMBL/GenBank/DDBJ databases">
        <title>Genome Sequence Resource for Two Populations of Ditylenchus destructor, the Migratory Endoparasitic Phytonematode.</title>
        <authorList>
            <person name="Zhang H."/>
            <person name="Lin R."/>
            <person name="Xie B."/>
        </authorList>
    </citation>
    <scope>NUCLEOTIDE SEQUENCE</scope>
    <source>
        <strain evidence="2">BazhouSP</strain>
    </source>
</reference>
<evidence type="ECO:0000313" key="3">
    <source>
        <dbReference type="Proteomes" id="UP001201812"/>
    </source>
</evidence>
<organism evidence="2 3">
    <name type="scientific">Ditylenchus destructor</name>
    <dbReference type="NCBI Taxonomy" id="166010"/>
    <lineage>
        <taxon>Eukaryota</taxon>
        <taxon>Metazoa</taxon>
        <taxon>Ecdysozoa</taxon>
        <taxon>Nematoda</taxon>
        <taxon>Chromadorea</taxon>
        <taxon>Rhabditida</taxon>
        <taxon>Tylenchina</taxon>
        <taxon>Tylenchomorpha</taxon>
        <taxon>Sphaerularioidea</taxon>
        <taxon>Anguinidae</taxon>
        <taxon>Anguininae</taxon>
        <taxon>Ditylenchus</taxon>
    </lineage>
</organism>
<proteinExistence type="predicted"/>
<dbReference type="AlphaFoldDB" id="A0AAD4N6A1"/>
<sequence>MLLYSRTTLTPEQPNLTADGGGHTDTDEGILMAVKGELEFKLPPTEERPSHEEDAVRIDSNSTLRKEEKKADVVYYTNFTTASIHTGSSSWLLALLGQPKAF</sequence>
<evidence type="ECO:0000256" key="1">
    <source>
        <dbReference type="SAM" id="MobiDB-lite"/>
    </source>
</evidence>
<dbReference type="Proteomes" id="UP001201812">
    <property type="component" value="Unassembled WGS sequence"/>
</dbReference>
<protein>
    <submittedName>
        <fullName evidence="2">Uncharacterized protein</fullName>
    </submittedName>
</protein>
<dbReference type="EMBL" id="JAKKPZ010000010">
    <property type="protein sequence ID" value="KAI1716412.1"/>
    <property type="molecule type" value="Genomic_DNA"/>
</dbReference>
<gene>
    <name evidence="2" type="ORF">DdX_07462</name>
</gene>
<evidence type="ECO:0000313" key="2">
    <source>
        <dbReference type="EMBL" id="KAI1716412.1"/>
    </source>
</evidence>
<feature type="region of interest" description="Disordered" evidence="1">
    <location>
        <begin position="1"/>
        <end position="27"/>
    </location>
</feature>
<keyword evidence="3" id="KW-1185">Reference proteome</keyword>
<accession>A0AAD4N6A1</accession>
<feature type="compositionally biased region" description="Polar residues" evidence="1">
    <location>
        <begin position="1"/>
        <end position="16"/>
    </location>
</feature>
<feature type="compositionally biased region" description="Basic and acidic residues" evidence="1">
    <location>
        <begin position="42"/>
        <end position="57"/>
    </location>
</feature>
<name>A0AAD4N6A1_9BILA</name>